<dbReference type="Proteomes" id="UP000239204">
    <property type="component" value="Unassembled WGS sequence"/>
</dbReference>
<gene>
    <name evidence="1" type="ORF">XarjCFBP7645_09170</name>
</gene>
<protein>
    <recommendedName>
        <fullName evidence="3">Molecular chaperone DnaJ</fullName>
    </recommendedName>
</protein>
<sequence>MADRPDQRYPLTWPAGWPRTPGHLRAHSPFKAQTTDRAFRDLVDELGRLGARNIIVSSNLKLRQDGMPYSQQPRNDDEGIAVYFTRKGVEMVLACDKFAKREANLRAITLTIGAIRGIERWGSSDMMERAFTGFAALPAPVALSWRDVLDPADPEGSYRRLRSQHHPDRAGGDAAEFKRVQCGWDAYLQEQGNA</sequence>
<organism evidence="1 2">
    <name type="scientific">Xanthomonas arboricola</name>
    <dbReference type="NCBI Taxonomy" id="56448"/>
    <lineage>
        <taxon>Bacteria</taxon>
        <taxon>Pseudomonadati</taxon>
        <taxon>Pseudomonadota</taxon>
        <taxon>Gammaproteobacteria</taxon>
        <taxon>Lysobacterales</taxon>
        <taxon>Lysobacteraceae</taxon>
        <taxon>Xanthomonas</taxon>
    </lineage>
</organism>
<comment type="caution">
    <text evidence="1">The sequence shown here is derived from an EMBL/GenBank/DDBJ whole genome shotgun (WGS) entry which is preliminary data.</text>
</comment>
<reference evidence="1 2" key="1">
    <citation type="submission" date="2016-08" db="EMBL/GenBank/DDBJ databases">
        <title>Evolution of the type three secretion system and type three effector repertoires in Xanthomonas.</title>
        <authorList>
            <person name="Merda D."/>
            <person name="Briand M."/>
            <person name="Bosis E."/>
            <person name="Rousseau C."/>
            <person name="Portier P."/>
            <person name="Jacques M.-A."/>
            <person name="Fischer-Le Saux M."/>
        </authorList>
    </citation>
    <scope>NUCLEOTIDE SEQUENCE [LARGE SCALE GENOMIC DNA]</scope>
    <source>
        <strain evidence="1 2">CFBP 7645</strain>
    </source>
</reference>
<evidence type="ECO:0008006" key="3">
    <source>
        <dbReference type="Google" id="ProtNLM"/>
    </source>
</evidence>
<accession>A0A2S7ADI1</accession>
<dbReference type="EMBL" id="MIGY01000002">
    <property type="protein sequence ID" value="PPU07766.1"/>
    <property type="molecule type" value="Genomic_DNA"/>
</dbReference>
<evidence type="ECO:0000313" key="1">
    <source>
        <dbReference type="EMBL" id="PPU07766.1"/>
    </source>
</evidence>
<evidence type="ECO:0000313" key="2">
    <source>
        <dbReference type="Proteomes" id="UP000239204"/>
    </source>
</evidence>
<name>A0A2S7ADI1_9XANT</name>
<dbReference type="RefSeq" id="WP_104537246.1">
    <property type="nucleotide sequence ID" value="NZ_MIGY01000002.1"/>
</dbReference>
<dbReference type="AlphaFoldDB" id="A0A2S7ADI1"/>
<proteinExistence type="predicted"/>